<dbReference type="EC" id="3.1.21.-" evidence="5"/>
<dbReference type="InterPro" id="IPR044946">
    <property type="entry name" value="Restrct_endonuc_typeI_TRD_sf"/>
</dbReference>
<dbReference type="PANTHER" id="PTHR30408">
    <property type="entry name" value="TYPE-1 RESTRICTION ENZYME ECOKI SPECIFICITY PROTEIN"/>
    <property type="match status" value="1"/>
</dbReference>
<keyword evidence="5" id="KW-0378">Hydrolase</keyword>
<feature type="domain" description="Type I restriction modification DNA specificity" evidence="4">
    <location>
        <begin position="311"/>
        <end position="453"/>
    </location>
</feature>
<keyword evidence="6" id="KW-1185">Reference proteome</keyword>
<keyword evidence="5" id="KW-0255">Endonuclease</keyword>
<dbReference type="Gene3D" id="3.90.220.20">
    <property type="entry name" value="DNA methylase specificity domains"/>
    <property type="match status" value="2"/>
</dbReference>
<dbReference type="InterPro" id="IPR052021">
    <property type="entry name" value="Type-I_RS_S_subunit"/>
</dbReference>
<protein>
    <submittedName>
        <fullName evidence="5">Restriction endonuclease subunit S</fullName>
        <ecNumber evidence="5">3.1.21.-</ecNumber>
    </submittedName>
</protein>
<gene>
    <name evidence="5" type="ORF">AAAT34_03415</name>
</gene>
<keyword evidence="2" id="KW-0680">Restriction system</keyword>
<feature type="domain" description="Type I restriction modification DNA specificity" evidence="4">
    <location>
        <begin position="47"/>
        <end position="197"/>
    </location>
</feature>
<comment type="similarity">
    <text evidence="1">Belongs to the type-I restriction system S methylase family.</text>
</comment>
<reference evidence="5 6" key="1">
    <citation type="submission" date="2024-04" db="EMBL/GenBank/DDBJ databases">
        <title>Human intestinal bacterial collection.</title>
        <authorList>
            <person name="Pauvert C."/>
            <person name="Hitch T.C.A."/>
            <person name="Clavel T."/>
        </authorList>
    </citation>
    <scope>NUCLEOTIDE SEQUENCE [LARGE SCALE GENOMIC DNA]</scope>
    <source>
        <strain evidence="5 6">CLA-AA-H145</strain>
    </source>
</reference>
<accession>A0ABV1FNX5</accession>
<dbReference type="RefSeq" id="WP_215759170.1">
    <property type="nucleotide sequence ID" value="NZ_JAHKBE010000007.1"/>
</dbReference>
<evidence type="ECO:0000256" key="1">
    <source>
        <dbReference type="ARBA" id="ARBA00010923"/>
    </source>
</evidence>
<sequence>MMYQVPKHIDRNKIFIVKRSEIEGRLEPEFYKPSIVEIEHIIRKKSTKKLRDFALYIAGGATPKKTEGDKYYSDKENGIPFLRVQNLCQDGSVLFDDCVYITKEAHEGMLRRSQVEEGDLLVKITGVGRMAIASVAPKGFVGNTNQHMIVIKTKNKEISKYLAHYLNLDMIEKIASRHSTGGTRPALDYPSVKAIPIIERIDFSHIERAIKLKKQKESEAQQLLESIDTYILNELGITLPEIKTDLKSRIFLVNRNKLEGRFDPYYSQKHFVDAFSSLYLGKYPVFPLKSLSILITSGITPKSGGDAYTENKELGIPFVRSGNIDINGDLNFNELLYIKPEIHNTIMKSSQVKPNDLMIAIVGATIGQVGIYLDKRDANINQAIALVRLKDGNDIHYIKEVIKSSIGQLSLNRLKRPVARANINLEEISTILVPLPPLVKQHKIASHIYTIRQRAKTLQEEGKAIVENAKKEIEQMIIGK</sequence>
<evidence type="ECO:0000256" key="3">
    <source>
        <dbReference type="ARBA" id="ARBA00023125"/>
    </source>
</evidence>
<evidence type="ECO:0000313" key="6">
    <source>
        <dbReference type="Proteomes" id="UP001487296"/>
    </source>
</evidence>
<evidence type="ECO:0000313" key="5">
    <source>
        <dbReference type="EMBL" id="MEQ2486101.1"/>
    </source>
</evidence>
<organism evidence="5 6">
    <name type="scientific">Hallella faecis</name>
    <dbReference type="NCBI Taxonomy" id="2841596"/>
    <lineage>
        <taxon>Bacteria</taxon>
        <taxon>Pseudomonadati</taxon>
        <taxon>Bacteroidota</taxon>
        <taxon>Bacteroidia</taxon>
        <taxon>Bacteroidales</taxon>
        <taxon>Prevotellaceae</taxon>
        <taxon>Hallella</taxon>
    </lineage>
</organism>
<keyword evidence="5" id="KW-0540">Nuclease</keyword>
<evidence type="ECO:0000259" key="4">
    <source>
        <dbReference type="Pfam" id="PF01420"/>
    </source>
</evidence>
<dbReference type="EMBL" id="JBBNFP010000007">
    <property type="protein sequence ID" value="MEQ2486101.1"/>
    <property type="molecule type" value="Genomic_DNA"/>
</dbReference>
<evidence type="ECO:0000256" key="2">
    <source>
        <dbReference type="ARBA" id="ARBA00022747"/>
    </source>
</evidence>
<dbReference type="PANTHER" id="PTHR30408:SF12">
    <property type="entry name" value="TYPE I RESTRICTION ENZYME MJAVIII SPECIFICITY SUBUNIT"/>
    <property type="match status" value="1"/>
</dbReference>
<name>A0ABV1FNX5_9BACT</name>
<dbReference type="InterPro" id="IPR000055">
    <property type="entry name" value="Restrct_endonuc_typeI_TRD"/>
</dbReference>
<proteinExistence type="inferred from homology"/>
<dbReference type="GO" id="GO:0016787">
    <property type="term" value="F:hydrolase activity"/>
    <property type="evidence" value="ECO:0007669"/>
    <property type="project" value="UniProtKB-KW"/>
</dbReference>
<dbReference type="Proteomes" id="UP001487296">
    <property type="component" value="Unassembled WGS sequence"/>
</dbReference>
<keyword evidence="3" id="KW-0238">DNA-binding</keyword>
<dbReference type="SUPFAM" id="SSF116734">
    <property type="entry name" value="DNA methylase specificity domain"/>
    <property type="match status" value="2"/>
</dbReference>
<dbReference type="GO" id="GO:0004519">
    <property type="term" value="F:endonuclease activity"/>
    <property type="evidence" value="ECO:0007669"/>
    <property type="project" value="UniProtKB-KW"/>
</dbReference>
<dbReference type="Pfam" id="PF01420">
    <property type="entry name" value="Methylase_S"/>
    <property type="match status" value="2"/>
</dbReference>
<comment type="caution">
    <text evidence="5">The sequence shown here is derived from an EMBL/GenBank/DDBJ whole genome shotgun (WGS) entry which is preliminary data.</text>
</comment>